<feature type="domain" description="LUD" evidence="1">
    <location>
        <begin position="51"/>
        <end position="235"/>
    </location>
</feature>
<evidence type="ECO:0000313" key="3">
    <source>
        <dbReference type="Proteomes" id="UP000254879"/>
    </source>
</evidence>
<sequence length="238" mass="26451">MSSNPNQEAFLNNIAAKLGRERRTEKVERPPYLHTVVEETLQDKNQTELLEIAKEACQTIHTDVIETTSEHLSADLAKRLEYYQNGKVMVAQDERFIQFGLNPFLENAVPNCEVKIWKAGDENRKTNIDTAADTNIGIAFAEFLLAESGTVVVESSPNQGRSFHFLPEKYIAIIPKSVIVPRSTQAAKYYDEQTNTGQTYGSSINFISGPSNSGDIEMQLVVGVHGPIAVTYVIVTDK</sequence>
<dbReference type="RefSeq" id="WP_003757875.1">
    <property type="nucleotide sequence ID" value="NZ_CABKNG010000002.1"/>
</dbReference>
<dbReference type="InterPro" id="IPR003741">
    <property type="entry name" value="LUD_dom"/>
</dbReference>
<evidence type="ECO:0000259" key="1">
    <source>
        <dbReference type="Pfam" id="PF02589"/>
    </source>
</evidence>
<dbReference type="PANTHER" id="PTHR43682:SF1">
    <property type="entry name" value="LACTATE UTILIZATION PROTEIN C"/>
    <property type="match status" value="1"/>
</dbReference>
<protein>
    <submittedName>
        <fullName evidence="2">Lactate utilization protein C</fullName>
    </submittedName>
</protein>
<dbReference type="SUPFAM" id="SSF100950">
    <property type="entry name" value="NagB/RpiA/CoA transferase-like"/>
    <property type="match status" value="1"/>
</dbReference>
<name>A0A378MG42_LISGR</name>
<accession>A0A378MG42</accession>
<dbReference type="Gene3D" id="3.40.50.10420">
    <property type="entry name" value="NagB/RpiA/CoA transferase-like"/>
    <property type="match status" value="1"/>
</dbReference>
<dbReference type="EMBL" id="UGPG01000001">
    <property type="protein sequence ID" value="STY45298.1"/>
    <property type="molecule type" value="Genomic_DNA"/>
</dbReference>
<dbReference type="InterPro" id="IPR037171">
    <property type="entry name" value="NagB/RpiA_transferase-like"/>
</dbReference>
<organism evidence="2 3">
    <name type="scientific">Listeria grayi</name>
    <name type="common">Listeria murrayi</name>
    <dbReference type="NCBI Taxonomy" id="1641"/>
    <lineage>
        <taxon>Bacteria</taxon>
        <taxon>Bacillati</taxon>
        <taxon>Bacillota</taxon>
        <taxon>Bacilli</taxon>
        <taxon>Bacillales</taxon>
        <taxon>Listeriaceae</taxon>
        <taxon>Listeria</taxon>
    </lineage>
</organism>
<dbReference type="AlphaFoldDB" id="A0A378MG42"/>
<dbReference type="Proteomes" id="UP000254879">
    <property type="component" value="Unassembled WGS sequence"/>
</dbReference>
<dbReference type="OrthoDB" id="9794157at2"/>
<dbReference type="PANTHER" id="PTHR43682">
    <property type="entry name" value="LACTATE UTILIZATION PROTEIN C"/>
    <property type="match status" value="1"/>
</dbReference>
<reference evidence="2 3" key="1">
    <citation type="submission" date="2018-06" db="EMBL/GenBank/DDBJ databases">
        <authorList>
            <consortium name="Pathogen Informatics"/>
            <person name="Doyle S."/>
        </authorList>
    </citation>
    <scope>NUCLEOTIDE SEQUENCE [LARGE SCALE GENOMIC DNA]</scope>
    <source>
        <strain evidence="3">NCTC 10815</strain>
    </source>
</reference>
<gene>
    <name evidence="2" type="primary">lutC</name>
    <name evidence="2" type="ORF">NCTC10815_02673</name>
</gene>
<proteinExistence type="predicted"/>
<evidence type="ECO:0000313" key="2">
    <source>
        <dbReference type="EMBL" id="STY45298.1"/>
    </source>
</evidence>
<dbReference type="Pfam" id="PF02589">
    <property type="entry name" value="LUD_dom"/>
    <property type="match status" value="1"/>
</dbReference>
<dbReference type="InterPro" id="IPR024185">
    <property type="entry name" value="FTHF_cligase-like_sf"/>
</dbReference>